<sequence length="1008" mass="117383">MSFRKSYHRCMLSIQDPYSRLYYGEVLQIRFPSVASESLFHVRLPGDPVVSSSGLAGGGVALSARAEDLTEISPSNDSGLTTDVSVCDVTFQLNKDSPDRCQSNNELNELDKTILQKTEVSNKFINYITNTIDNTLNPMDDSNTDRRKVTISEPSDKLSQDIQLKAEQILTDLRSLPLNYPIKRKRKPNMKNLSSTALNKNKHEDDEIGDLDDNDVTALLSDGGDDDSSDEYKETLQLINDDNQMKSPNRTSSKKFENIQHKSNLLNIRCDMLQKYIHYLEARKCSLEHSIIELNQYFERNQQQQQRQQQQQNKRKENECKIDSQQFEEILTNQSIALIREKEQSTQYRLKYESVEAARFELSQQLQLTSSEYDADKRFYQKQIKQLEEEIQERINKANDIKYVNEQLQNEILNFKSQINSLKEELKQKEYEMNMIGQCYDQKIKEENEQHQLEIVKLQREITDLSDRTSKASTKSEYEIDTLNTHLRISQNKIHDLLCEKEYLCKQLQDITHKLNISSQEKEELQKKMDSELLKTKQEKESEFMEIQTNLKDHKSKLNEIQLKYDTDIETLKRNHEVEIEKLKIDLKGNESLNNQLKCYINTLENCIYNSTQQKQFCNEQIQTDICLKPIGSNEESQKSNNLKDISSEPKVPSTNFPIVNMNNNSNLKYLTSVNKSTETSPAYLDSIMNNKNVQLSKHKDYQQLIDNYENKLSHLHFCLHQLHHDYDSLIHLFNNTIYGIIKFGNRECNRFSKLLNISNQEIEIPSSLLHLKLFHPLKTLNQNGRISNLTENTLIIKSWINPLIDVIGKLSAYCIRICDLIESQQDHLEWQSENVNELRDITRKQIEMQNKQLIKTRKANLNRLRSCLKQNQHNPSLNEVNSILSKDHSDSHPMVYTNGNSDKNIGSKLDYNMSTLKNSMYPLKSVDSNPYFNDNMNKLIETQHHGYSPVSGVNGSFNKSPPPRLLHKNSNISPYENMKCFNNSENPYNQDDFLVYDDFLLNCKQEL</sequence>
<dbReference type="EMBL" id="AMPZ03000003">
    <property type="protein sequence ID" value="KAH9588333.1"/>
    <property type="molecule type" value="Genomic_DNA"/>
</dbReference>
<protein>
    <submittedName>
        <fullName evidence="3">Uncharacterized protein</fullName>
    </submittedName>
</protein>
<organism evidence="3 4">
    <name type="scientific">Schistosoma haematobium</name>
    <name type="common">Blood fluke</name>
    <dbReference type="NCBI Taxonomy" id="6185"/>
    <lineage>
        <taxon>Eukaryota</taxon>
        <taxon>Metazoa</taxon>
        <taxon>Spiralia</taxon>
        <taxon>Lophotrochozoa</taxon>
        <taxon>Platyhelminthes</taxon>
        <taxon>Trematoda</taxon>
        <taxon>Digenea</taxon>
        <taxon>Strigeidida</taxon>
        <taxon>Schistosomatoidea</taxon>
        <taxon>Schistosomatidae</taxon>
        <taxon>Schistosoma</taxon>
    </lineage>
</organism>
<reference evidence="3" key="3">
    <citation type="submission" date="2021-06" db="EMBL/GenBank/DDBJ databases">
        <title>Chromosome-level genome assembly for S. haematobium.</title>
        <authorList>
            <person name="Stroehlein A.J."/>
        </authorList>
    </citation>
    <scope>NUCLEOTIDE SEQUENCE</scope>
</reference>
<keyword evidence="1" id="KW-0175">Coiled coil</keyword>
<dbReference type="KEGG" id="shx:MS3_00005772"/>
<feature type="coiled-coil region" evidence="1">
    <location>
        <begin position="508"/>
        <end position="564"/>
    </location>
</feature>
<proteinExistence type="predicted"/>
<name>A0A6A5DDU6_SCHHA</name>
<evidence type="ECO:0000256" key="1">
    <source>
        <dbReference type="SAM" id="Coils"/>
    </source>
</evidence>
<dbReference type="Proteomes" id="UP000471633">
    <property type="component" value="Unassembled WGS sequence"/>
</dbReference>
<evidence type="ECO:0000256" key="2">
    <source>
        <dbReference type="SAM" id="MobiDB-lite"/>
    </source>
</evidence>
<feature type="coiled-coil region" evidence="1">
    <location>
        <begin position="294"/>
        <end position="321"/>
    </location>
</feature>
<dbReference type="CTD" id="24591015"/>
<reference evidence="3" key="1">
    <citation type="journal article" date="2012" name="Nat. Genet.">
        <title>Whole-genome sequence of Schistosoma haematobium.</title>
        <authorList>
            <person name="Young N.D."/>
            <person name="Jex A.R."/>
            <person name="Li B."/>
            <person name="Liu S."/>
            <person name="Yang L."/>
            <person name="Xiong Z."/>
            <person name="Li Y."/>
            <person name="Cantacessi C."/>
            <person name="Hall R.S."/>
            <person name="Xu X."/>
            <person name="Chen F."/>
            <person name="Wu X."/>
            <person name="Zerlotini A."/>
            <person name="Oliveira G."/>
            <person name="Hofmann A."/>
            <person name="Zhang G."/>
            <person name="Fang X."/>
            <person name="Kang Y."/>
            <person name="Campbell B.E."/>
            <person name="Loukas A."/>
            <person name="Ranganathan S."/>
            <person name="Rollinson D."/>
            <person name="Rinaldi G."/>
            <person name="Brindley P.J."/>
            <person name="Yang H."/>
            <person name="Wang J."/>
            <person name="Wang J."/>
            <person name="Gasser R.B."/>
        </authorList>
    </citation>
    <scope>NUCLEOTIDE SEQUENCE</scope>
</reference>
<feature type="region of interest" description="Disordered" evidence="2">
    <location>
        <begin position="183"/>
        <end position="230"/>
    </location>
</feature>
<accession>A0A6A5DDU6</accession>
<keyword evidence="4" id="KW-1185">Reference proteome</keyword>
<comment type="caution">
    <text evidence="3">The sequence shown here is derived from an EMBL/GenBank/DDBJ whole genome shotgun (WGS) entry which is preliminary data.</text>
</comment>
<feature type="coiled-coil region" evidence="1">
    <location>
        <begin position="370"/>
        <end position="468"/>
    </location>
</feature>
<evidence type="ECO:0000313" key="4">
    <source>
        <dbReference type="Proteomes" id="UP000471633"/>
    </source>
</evidence>
<dbReference type="RefSeq" id="XP_035586702.1">
    <property type="nucleotide sequence ID" value="XM_035730211.1"/>
</dbReference>
<evidence type="ECO:0000313" key="3">
    <source>
        <dbReference type="EMBL" id="KAH9588333.1"/>
    </source>
</evidence>
<reference evidence="3" key="2">
    <citation type="journal article" date="2019" name="Gigascience">
        <title>High-quality Schistosoma haematobium genome achieved by single-molecule and long-range sequencing.</title>
        <authorList>
            <person name="Stroehlein A.J."/>
            <person name="Korhonen P.K."/>
            <person name="Chong T.M."/>
            <person name="Lim Y.L."/>
            <person name="Chan K.G."/>
            <person name="Webster B."/>
            <person name="Rollinson D."/>
            <person name="Brindley P.J."/>
            <person name="Gasser R.B."/>
            <person name="Young N.D."/>
        </authorList>
    </citation>
    <scope>NUCLEOTIDE SEQUENCE</scope>
</reference>
<dbReference type="AlphaFoldDB" id="A0A6A5DDU6"/>
<reference evidence="3" key="4">
    <citation type="journal article" date="2022" name="PLoS Pathog.">
        <title>Chromosome-level genome of Schistosoma haematobium underpins genome-wide explorations of molecular variation.</title>
        <authorList>
            <person name="Stroehlein A.J."/>
            <person name="Korhonen P.K."/>
            <person name="Lee V.V."/>
            <person name="Ralph S.A."/>
            <person name="Mentink-Kane M."/>
            <person name="You H."/>
            <person name="McManus D.P."/>
            <person name="Tchuente L.T."/>
            <person name="Stothard J.R."/>
            <person name="Kaur P."/>
            <person name="Dudchenko O."/>
            <person name="Aiden E.L."/>
            <person name="Yang B."/>
            <person name="Yang H."/>
            <person name="Emery A.M."/>
            <person name="Webster B.L."/>
            <person name="Brindley P.J."/>
            <person name="Rollinson D."/>
            <person name="Chang B.C.H."/>
            <person name="Gasser R.B."/>
            <person name="Young N.D."/>
        </authorList>
    </citation>
    <scope>NUCLEOTIDE SEQUENCE</scope>
</reference>
<feature type="compositionally biased region" description="Acidic residues" evidence="2">
    <location>
        <begin position="206"/>
        <end position="215"/>
    </location>
</feature>
<gene>
    <name evidence="3" type="ORF">MS3_00005772</name>
</gene>
<dbReference type="GeneID" id="24591015"/>